<keyword evidence="1" id="KW-0808">Transferase</keyword>
<dbReference type="SUPFAM" id="SSF53474">
    <property type="entry name" value="alpha/beta-Hydrolases"/>
    <property type="match status" value="1"/>
</dbReference>
<dbReference type="Proteomes" id="UP000198900">
    <property type="component" value="Unassembled WGS sequence"/>
</dbReference>
<dbReference type="AlphaFoldDB" id="A0A7Z7B8G9"/>
<dbReference type="GO" id="GO:0008374">
    <property type="term" value="F:O-acyltransferase activity"/>
    <property type="evidence" value="ECO:0007669"/>
    <property type="project" value="InterPro"/>
</dbReference>
<dbReference type="Pfam" id="PF02450">
    <property type="entry name" value="LCAT"/>
    <property type="match status" value="1"/>
</dbReference>
<sequence>MTTVERIIPAHITDDGSVHYTSVMSPSDDSIAVCLMVPDRVIPVVFVPGVMGTNLMDPISQAPVWLVNGTWSVLKDWGSRGPEKRKQALDPKMTDVYSGGAIPQGTAQSDTELRRRGWGEVGYMSYGTFLPWLENALNDPVRAREGFRSELMKQLVAQSHGVDLLSHDEVAMSYKYQFPVHAVGYNWLQSNAVSANRLDSKIHEFMQHYRSKGFMCNYVIIVTHSMGGLVARYYSEVANKRNNVLGIVHGVMPTTGSATAYKRVKAGTEMPAGLALGSDSAQMTAVFAQSPGPLQLLPSPEYGMAWLKIKDGGQLALLPKMDPYSEIYVKRGAWWSLCDDKLINPLDKRKLTIEQDWVAYEKLINNEVLFFHDALAGPDRNGQYHGNTYAFYGDDAAHSTWGDVVWKRRIAPFYESRGGMLRLDDPLGGSVISGDGKGYVGLQSASDGRPDLAIFDLQPAGDNGDGTVPIRSGQAPGRRIKACVPFPGVDHEGAYKERAQQLFALWAITKIAYTVRYTDMAYKT</sequence>
<dbReference type="Gene3D" id="3.40.50.1820">
    <property type="entry name" value="alpha/beta hydrolase"/>
    <property type="match status" value="1"/>
</dbReference>
<protein>
    <submittedName>
        <fullName evidence="1">Lecithin:cholesterol acyltransferase</fullName>
    </submittedName>
</protein>
<dbReference type="EMBL" id="FNDI01000012">
    <property type="protein sequence ID" value="SDI13468.1"/>
    <property type="molecule type" value="Genomic_DNA"/>
</dbReference>
<dbReference type="InterPro" id="IPR029058">
    <property type="entry name" value="AB_hydrolase_fold"/>
</dbReference>
<keyword evidence="2" id="KW-1185">Reference proteome</keyword>
<organism evidence="1 2">
    <name type="scientific">Paraburkholderia steynii</name>
    <dbReference type="NCBI Taxonomy" id="1245441"/>
    <lineage>
        <taxon>Bacteria</taxon>
        <taxon>Pseudomonadati</taxon>
        <taxon>Pseudomonadota</taxon>
        <taxon>Betaproteobacteria</taxon>
        <taxon>Burkholderiales</taxon>
        <taxon>Burkholderiaceae</taxon>
        <taxon>Paraburkholderia</taxon>
    </lineage>
</organism>
<comment type="caution">
    <text evidence="1">The sequence shown here is derived from an EMBL/GenBank/DDBJ whole genome shotgun (WGS) entry which is preliminary data.</text>
</comment>
<name>A0A7Z7B8G9_9BURK</name>
<proteinExistence type="predicted"/>
<dbReference type="RefSeq" id="WP_091780982.1">
    <property type="nucleotide sequence ID" value="NZ_FNDI01000012.1"/>
</dbReference>
<dbReference type="GO" id="GO:0006629">
    <property type="term" value="P:lipid metabolic process"/>
    <property type="evidence" value="ECO:0007669"/>
    <property type="project" value="InterPro"/>
</dbReference>
<evidence type="ECO:0000313" key="2">
    <source>
        <dbReference type="Proteomes" id="UP000198900"/>
    </source>
</evidence>
<evidence type="ECO:0000313" key="1">
    <source>
        <dbReference type="EMBL" id="SDI13468.1"/>
    </source>
</evidence>
<dbReference type="InterPro" id="IPR003386">
    <property type="entry name" value="LACT/PDAT_acylTrfase"/>
</dbReference>
<keyword evidence="1" id="KW-0012">Acyltransferase</keyword>
<accession>A0A7Z7B8G9</accession>
<gene>
    <name evidence="1" type="ORF">SAMN04487926_112163</name>
</gene>
<reference evidence="1" key="1">
    <citation type="submission" date="2016-10" db="EMBL/GenBank/DDBJ databases">
        <authorList>
            <person name="Varghese N."/>
            <person name="Submissions S."/>
        </authorList>
    </citation>
    <scope>NUCLEOTIDE SEQUENCE [LARGE SCALE GENOMIC DNA]</scope>
    <source>
        <strain evidence="1">YR281</strain>
    </source>
</reference>